<dbReference type="OrthoDB" id="7432673at2"/>
<gene>
    <name evidence="1" type="ORF">SAMN05444414_11330</name>
</gene>
<reference evidence="2" key="1">
    <citation type="submission" date="2016-11" db="EMBL/GenBank/DDBJ databases">
        <authorList>
            <person name="Varghese N."/>
            <person name="Submissions S."/>
        </authorList>
    </citation>
    <scope>NUCLEOTIDE SEQUENCE [LARGE SCALE GENOMIC DNA]</scope>
    <source>
        <strain evidence="2">DSM 29327</strain>
    </source>
</reference>
<dbReference type="STRING" id="1054996.SAMN05444414_11330"/>
<sequence length="116" mass="12794">MTRSIKHSPEASLQFVIAFIKSIKPESEIETMLAAQMAAVHICAPDASRRYLSTTSLDGKDSAERAMTKLTRTFTTQMEALKRHHAKARKIVRVERVNVESGGQAIVSDVSHQAEG</sequence>
<evidence type="ECO:0000313" key="2">
    <source>
        <dbReference type="Proteomes" id="UP000184191"/>
    </source>
</evidence>
<organism evidence="1 2">
    <name type="scientific">Roseovarius marisflavi</name>
    <dbReference type="NCBI Taxonomy" id="1054996"/>
    <lineage>
        <taxon>Bacteria</taxon>
        <taxon>Pseudomonadati</taxon>
        <taxon>Pseudomonadota</taxon>
        <taxon>Alphaproteobacteria</taxon>
        <taxon>Rhodobacterales</taxon>
        <taxon>Roseobacteraceae</taxon>
        <taxon>Roseovarius</taxon>
    </lineage>
</organism>
<dbReference type="Proteomes" id="UP000184191">
    <property type="component" value="Unassembled WGS sequence"/>
</dbReference>
<protein>
    <submittedName>
        <fullName evidence="1">Uncharacterized protein</fullName>
    </submittedName>
</protein>
<dbReference type="EMBL" id="FRBN01000013">
    <property type="protein sequence ID" value="SHL40742.1"/>
    <property type="molecule type" value="Genomic_DNA"/>
</dbReference>
<keyword evidence="2" id="KW-1185">Reference proteome</keyword>
<proteinExistence type="predicted"/>
<accession>A0A1M7ADG4</accession>
<dbReference type="RefSeq" id="WP_073198386.1">
    <property type="nucleotide sequence ID" value="NZ_FRBN01000013.1"/>
</dbReference>
<evidence type="ECO:0000313" key="1">
    <source>
        <dbReference type="EMBL" id="SHL40742.1"/>
    </source>
</evidence>
<dbReference type="AlphaFoldDB" id="A0A1M7ADG4"/>
<name>A0A1M7ADG4_9RHOB</name>